<name>A0AAV0ANS9_PHAPC</name>
<dbReference type="EMBL" id="CALTRL010000614">
    <property type="protein sequence ID" value="CAH7668859.1"/>
    <property type="molecule type" value="Genomic_DNA"/>
</dbReference>
<dbReference type="Pfam" id="PF00248">
    <property type="entry name" value="Aldo_ket_red"/>
    <property type="match status" value="1"/>
</dbReference>
<dbReference type="InterPro" id="IPR023210">
    <property type="entry name" value="NADP_OxRdtase_dom"/>
</dbReference>
<proteinExistence type="predicted"/>
<feature type="domain" description="NADP-dependent oxidoreductase" evidence="2">
    <location>
        <begin position="35"/>
        <end position="291"/>
    </location>
</feature>
<dbReference type="InterPro" id="IPR036812">
    <property type="entry name" value="NAD(P)_OxRdtase_dom_sf"/>
</dbReference>
<gene>
    <name evidence="3" type="ORF">PPACK8108_LOCUS3421</name>
</gene>
<evidence type="ECO:0000259" key="2">
    <source>
        <dbReference type="Pfam" id="PF00248"/>
    </source>
</evidence>
<comment type="caution">
    <text evidence="3">The sequence shown here is derived from an EMBL/GenBank/DDBJ whole genome shotgun (WGS) entry which is preliminary data.</text>
</comment>
<dbReference type="PANTHER" id="PTHR43364">
    <property type="entry name" value="NADH-SPECIFIC METHYLGLYOXAL REDUCTASE-RELATED"/>
    <property type="match status" value="1"/>
</dbReference>
<reference evidence="3" key="1">
    <citation type="submission" date="2022-06" db="EMBL/GenBank/DDBJ databases">
        <authorList>
            <consortium name="SYNGENTA / RWTH Aachen University"/>
        </authorList>
    </citation>
    <scope>NUCLEOTIDE SEQUENCE</scope>
</reference>
<accession>A0AAV0ANS9</accession>
<sequence>MVENKSNTKIPLILGTMTFAAPDAPGSRISDREVVKRLIDCFKSYDGGGTTEQLLGELNLSEVSLDSKCYPVNPGDHSPERLRDSLDESLKALKVKKIRVFYLHAPDRSVPFETTLEECLSNFAAWEVARVWEICNRNDYVRPTVYQAMYNAITRSIQDELIPCCRALNIRVVVYNPLAGGFFAGKINKLETEVERGSRFDPDQRLGRMYRDRYLKQSYFEALDLMNSVLKTHGDLNLLEVGARWLQHHSVLDSKDGIIFGASSLDQIEMNCKNSEGGPLPEDVIEALERSWKLVKAELSFPEILEKFIYLLFLMLFLFDKLLSVVRLTGDKSIV</sequence>
<keyword evidence="4" id="KW-1185">Reference proteome</keyword>
<evidence type="ECO:0000313" key="4">
    <source>
        <dbReference type="Proteomes" id="UP001153365"/>
    </source>
</evidence>
<dbReference type="GO" id="GO:0016491">
    <property type="term" value="F:oxidoreductase activity"/>
    <property type="evidence" value="ECO:0007669"/>
    <property type="project" value="UniProtKB-KW"/>
</dbReference>
<dbReference type="PANTHER" id="PTHR43364:SF4">
    <property type="entry name" value="NAD(P)-LINKED OXIDOREDUCTASE SUPERFAMILY PROTEIN"/>
    <property type="match status" value="1"/>
</dbReference>
<evidence type="ECO:0000313" key="3">
    <source>
        <dbReference type="EMBL" id="CAH7668859.1"/>
    </source>
</evidence>
<organism evidence="3 4">
    <name type="scientific">Phakopsora pachyrhizi</name>
    <name type="common">Asian soybean rust disease fungus</name>
    <dbReference type="NCBI Taxonomy" id="170000"/>
    <lineage>
        <taxon>Eukaryota</taxon>
        <taxon>Fungi</taxon>
        <taxon>Dikarya</taxon>
        <taxon>Basidiomycota</taxon>
        <taxon>Pucciniomycotina</taxon>
        <taxon>Pucciniomycetes</taxon>
        <taxon>Pucciniales</taxon>
        <taxon>Phakopsoraceae</taxon>
        <taxon>Phakopsora</taxon>
    </lineage>
</organism>
<dbReference type="AlphaFoldDB" id="A0AAV0ANS9"/>
<protein>
    <submittedName>
        <fullName evidence="3">NADP-dependent oxidoreductase domain-containing protein</fullName>
    </submittedName>
</protein>
<evidence type="ECO:0000256" key="1">
    <source>
        <dbReference type="ARBA" id="ARBA00023002"/>
    </source>
</evidence>
<dbReference type="CDD" id="cd19075">
    <property type="entry name" value="AKR_AKR7A1-5"/>
    <property type="match status" value="1"/>
</dbReference>
<dbReference type="Proteomes" id="UP001153365">
    <property type="component" value="Unassembled WGS sequence"/>
</dbReference>
<dbReference type="Gene3D" id="3.20.20.100">
    <property type="entry name" value="NADP-dependent oxidoreductase domain"/>
    <property type="match status" value="1"/>
</dbReference>
<keyword evidence="1" id="KW-0560">Oxidoreductase</keyword>
<dbReference type="InterPro" id="IPR050523">
    <property type="entry name" value="AKR_Detox_Biosynth"/>
</dbReference>
<dbReference type="SUPFAM" id="SSF51430">
    <property type="entry name" value="NAD(P)-linked oxidoreductase"/>
    <property type="match status" value="1"/>
</dbReference>